<feature type="compositionally biased region" description="Low complexity" evidence="4">
    <location>
        <begin position="18"/>
        <end position="35"/>
    </location>
</feature>
<evidence type="ECO:0000256" key="2">
    <source>
        <dbReference type="ARBA" id="ARBA00022694"/>
    </source>
</evidence>
<dbReference type="InterPro" id="IPR014612">
    <property type="entry name" value="Pop7/Rpp20"/>
</dbReference>
<gene>
    <name evidence="5" type="ORF">JI435_008540</name>
</gene>
<evidence type="ECO:0000313" key="5">
    <source>
        <dbReference type="EMBL" id="QRC91352.1"/>
    </source>
</evidence>
<dbReference type="OrthoDB" id="5416589at2759"/>
<sequence>MAGKKRTRTGEVKPSNATQQPQTTTETTPPCAQPQSAANKSTATTHSDQNTTLEGKRATGPPNPTPSKSKSKPKQPHTQQLRQKLPKLPPNTTISRRPLLRPSLPTPFSSSASPKVLYITSSTPFVPALKRIRKLLAEIQQRGKQSQRKKHSGLKSREVEKGIVDELARKKGGAEGEKVYVKATGRAIPKALGLGVEFQGEEGCVVRVEMGSVRAVDDVGVVGKEGDDGDEEDIPETRIRNVSSVTVSIGLE</sequence>
<keyword evidence="3" id="KW-0539">Nucleus</keyword>
<feature type="compositionally biased region" description="Low complexity" evidence="4">
    <location>
        <begin position="95"/>
        <end position="111"/>
    </location>
</feature>
<keyword evidence="2" id="KW-0819">tRNA processing</keyword>
<evidence type="ECO:0000256" key="4">
    <source>
        <dbReference type="SAM" id="MobiDB-lite"/>
    </source>
</evidence>
<keyword evidence="6" id="KW-1185">Reference proteome</keyword>
<dbReference type="RefSeq" id="XP_001791525.1">
    <property type="nucleotide sequence ID" value="XM_001791473.1"/>
</dbReference>
<dbReference type="PANTHER" id="PTHR28256">
    <property type="entry name" value="RIBONUCLEASES P/MRP PROTEIN SUBUNIT POP7"/>
    <property type="match status" value="1"/>
</dbReference>
<dbReference type="InterPro" id="IPR020241">
    <property type="entry name" value="RNase_P/MRP_Pop7_fungi"/>
</dbReference>
<dbReference type="Gene3D" id="3.30.110.20">
    <property type="entry name" value="Alba-like domain"/>
    <property type="match status" value="1"/>
</dbReference>
<dbReference type="EMBL" id="CP069023">
    <property type="protein sequence ID" value="QRC91352.1"/>
    <property type="molecule type" value="Genomic_DNA"/>
</dbReference>
<evidence type="ECO:0000256" key="1">
    <source>
        <dbReference type="ARBA" id="ARBA00004123"/>
    </source>
</evidence>
<dbReference type="KEGG" id="pno:SNOG_00854"/>
<feature type="region of interest" description="Disordered" evidence="4">
    <location>
        <begin position="1"/>
        <end position="114"/>
    </location>
</feature>
<dbReference type="Pfam" id="PF12328">
    <property type="entry name" value="Rpp20"/>
    <property type="match status" value="1"/>
</dbReference>
<dbReference type="GO" id="GO:0000172">
    <property type="term" value="C:ribonuclease MRP complex"/>
    <property type="evidence" value="ECO:0007669"/>
    <property type="project" value="InterPro"/>
</dbReference>
<name>A0A7U2ER97_PHANO</name>
<accession>A0A7U2ER97</accession>
<dbReference type="VEuPathDB" id="FungiDB:JI435_008540"/>
<reference evidence="6" key="1">
    <citation type="journal article" date="2021" name="BMC Genomics">
        <title>Chromosome-level genome assembly and manually-curated proteome of model necrotroph Parastagonospora nodorum Sn15 reveals a genome-wide trove of candidate effector homologs, and redundancy of virulence-related functions within an accessory chromosome.</title>
        <authorList>
            <person name="Bertazzoni S."/>
            <person name="Jones D.A.B."/>
            <person name="Phan H.T."/>
            <person name="Tan K.-C."/>
            <person name="Hane J.K."/>
        </authorList>
    </citation>
    <scope>NUCLEOTIDE SEQUENCE [LARGE SCALE GENOMIC DNA]</scope>
    <source>
        <strain evidence="6">SN15 / ATCC MYA-4574 / FGSC 10173)</strain>
    </source>
</reference>
<dbReference type="OMA" id="STKSPFM"/>
<evidence type="ECO:0000256" key="3">
    <source>
        <dbReference type="ARBA" id="ARBA00023242"/>
    </source>
</evidence>
<dbReference type="GO" id="GO:0001682">
    <property type="term" value="P:tRNA 5'-leader removal"/>
    <property type="evidence" value="ECO:0007669"/>
    <property type="project" value="InterPro"/>
</dbReference>
<organism evidence="5 6">
    <name type="scientific">Phaeosphaeria nodorum (strain SN15 / ATCC MYA-4574 / FGSC 10173)</name>
    <name type="common">Glume blotch fungus</name>
    <name type="synonym">Parastagonospora nodorum</name>
    <dbReference type="NCBI Taxonomy" id="321614"/>
    <lineage>
        <taxon>Eukaryota</taxon>
        <taxon>Fungi</taxon>
        <taxon>Dikarya</taxon>
        <taxon>Ascomycota</taxon>
        <taxon>Pezizomycotina</taxon>
        <taxon>Dothideomycetes</taxon>
        <taxon>Pleosporomycetidae</taxon>
        <taxon>Pleosporales</taxon>
        <taxon>Pleosporineae</taxon>
        <taxon>Phaeosphaeriaceae</taxon>
        <taxon>Parastagonospora</taxon>
    </lineage>
</organism>
<feature type="compositionally biased region" description="Polar residues" evidence="4">
    <location>
        <begin position="36"/>
        <end position="53"/>
    </location>
</feature>
<dbReference type="InterPro" id="IPR036882">
    <property type="entry name" value="Alba-like_dom_sf"/>
</dbReference>
<dbReference type="GO" id="GO:0003676">
    <property type="term" value="F:nucleic acid binding"/>
    <property type="evidence" value="ECO:0007669"/>
    <property type="project" value="InterPro"/>
</dbReference>
<dbReference type="GO" id="GO:0005655">
    <property type="term" value="C:nucleolar ribonuclease P complex"/>
    <property type="evidence" value="ECO:0007669"/>
    <property type="project" value="InterPro"/>
</dbReference>
<comment type="subcellular location">
    <subcellularLocation>
        <location evidence="1">Nucleus</location>
    </subcellularLocation>
</comment>
<protein>
    <submittedName>
        <fullName evidence="5">Uncharacterized protein</fullName>
    </submittedName>
</protein>
<dbReference type="AlphaFoldDB" id="A0A7U2ER97"/>
<dbReference type="Proteomes" id="UP000663193">
    <property type="component" value="Chromosome 1"/>
</dbReference>
<proteinExistence type="predicted"/>
<evidence type="ECO:0000313" key="6">
    <source>
        <dbReference type="Proteomes" id="UP000663193"/>
    </source>
</evidence>
<dbReference type="PANTHER" id="PTHR28256:SF1">
    <property type="entry name" value="RIBONUCLEASES P_MRP PROTEIN SUBUNIT POP7"/>
    <property type="match status" value="1"/>
</dbReference>